<dbReference type="Pfam" id="PF13408">
    <property type="entry name" value="Zn_ribbon_recom"/>
    <property type="match status" value="1"/>
</dbReference>
<dbReference type="Gene3D" id="3.40.50.1390">
    <property type="entry name" value="Resolvase, N-terminal catalytic domain"/>
    <property type="match status" value="1"/>
</dbReference>
<dbReference type="Proteomes" id="UP000178370">
    <property type="component" value="Unassembled WGS sequence"/>
</dbReference>
<dbReference type="PANTHER" id="PTHR30461">
    <property type="entry name" value="DNA-INVERTASE FROM LAMBDOID PROPHAGE"/>
    <property type="match status" value="1"/>
</dbReference>
<feature type="domain" description="Recombinase" evidence="3">
    <location>
        <begin position="155"/>
        <end position="269"/>
    </location>
</feature>
<dbReference type="SUPFAM" id="SSF53041">
    <property type="entry name" value="Resolvase-like"/>
    <property type="match status" value="1"/>
</dbReference>
<evidence type="ECO:0008006" key="6">
    <source>
        <dbReference type="Google" id="ProtNLM"/>
    </source>
</evidence>
<sequence length="492" mass="56263">MKGYFLYARKSTDVEDKQVLSIESQLSELRSLAKRENLEIVAEFVEKQSAKTPGRPHFNEMLTRIQRGEAQGIVCWKLDRLGRNPVDNGQVSWLLQEGTIQHIQTPERSYYSKDSVLLMAVEFGMATQYSRDLAYNTRRGLREKARRGEYPGPARIGYINNPRTKRHDVDRRKAPLVVRAFEIYAEGQSRFEDIATFFYEKGIRTGSRSGSGGGRRWSKNRVKRVLTDTFYYGDFEYAGEIHKGTHSPILSKQLFDRVQTALLKRGHPQKAKKDPQALCGGLLRCGECGCSITGEVIIKRQKNGNVHRYLYYRCTKKRGPCSQGAIRGEALETQLSALLTRHAPPQGWAEQMLALADKDEQEAGKVAERAIRELRAAIADIDEKTGRLTDLYVEQDIKREEYLERKRTLMSERRSAEEQIGRLERDATAWLQPLREWIRDAQMLDEIAKGDDIPSKKSSAPTSHFKRAKRAARLKTNGLRLAKSIGKIQTWI</sequence>
<keyword evidence="1" id="KW-0175">Coiled coil</keyword>
<protein>
    <recommendedName>
        <fullName evidence="6">Recombinase domain-containing protein</fullName>
    </recommendedName>
</protein>
<dbReference type="InterPro" id="IPR050639">
    <property type="entry name" value="SSR_resolvase"/>
</dbReference>
<dbReference type="AlphaFoldDB" id="A0A1F6CP71"/>
<dbReference type="PANTHER" id="PTHR30461:SF23">
    <property type="entry name" value="DNA RECOMBINASE-RELATED"/>
    <property type="match status" value="1"/>
</dbReference>
<dbReference type="STRING" id="1798482.A2763_02895"/>
<dbReference type="InterPro" id="IPR006119">
    <property type="entry name" value="Resolv_N"/>
</dbReference>
<dbReference type="GO" id="GO:0000150">
    <property type="term" value="F:DNA strand exchange activity"/>
    <property type="evidence" value="ECO:0007669"/>
    <property type="project" value="InterPro"/>
</dbReference>
<dbReference type="Pfam" id="PF00239">
    <property type="entry name" value="Resolvase"/>
    <property type="match status" value="1"/>
</dbReference>
<dbReference type="InterPro" id="IPR011109">
    <property type="entry name" value="DNA_bind_recombinase_dom"/>
</dbReference>
<evidence type="ECO:0000259" key="3">
    <source>
        <dbReference type="PROSITE" id="PS51737"/>
    </source>
</evidence>
<organism evidence="4 5">
    <name type="scientific">Candidatus Kaiserbacteria bacterium RIFCSPHIGHO2_01_FULL_54_36</name>
    <dbReference type="NCBI Taxonomy" id="1798482"/>
    <lineage>
        <taxon>Bacteria</taxon>
        <taxon>Candidatus Kaiseribacteriota</taxon>
    </lineage>
</organism>
<dbReference type="PROSITE" id="PS51736">
    <property type="entry name" value="RECOMBINASES_3"/>
    <property type="match status" value="1"/>
</dbReference>
<dbReference type="Gene3D" id="3.90.1750.20">
    <property type="entry name" value="Putative Large Serine Recombinase, Chain B, Domain 2"/>
    <property type="match status" value="1"/>
</dbReference>
<feature type="coiled-coil region" evidence="1">
    <location>
        <begin position="399"/>
        <end position="426"/>
    </location>
</feature>
<proteinExistence type="predicted"/>
<evidence type="ECO:0000313" key="5">
    <source>
        <dbReference type="Proteomes" id="UP000178370"/>
    </source>
</evidence>
<dbReference type="PROSITE" id="PS51737">
    <property type="entry name" value="RECOMBINASE_DNA_BIND"/>
    <property type="match status" value="1"/>
</dbReference>
<dbReference type="SMART" id="SM00857">
    <property type="entry name" value="Resolvase"/>
    <property type="match status" value="1"/>
</dbReference>
<evidence type="ECO:0000256" key="1">
    <source>
        <dbReference type="SAM" id="Coils"/>
    </source>
</evidence>
<dbReference type="Pfam" id="PF07508">
    <property type="entry name" value="Recombinase"/>
    <property type="match status" value="1"/>
</dbReference>
<dbReference type="CDD" id="cd00338">
    <property type="entry name" value="Ser_Recombinase"/>
    <property type="match status" value="1"/>
</dbReference>
<evidence type="ECO:0000313" key="4">
    <source>
        <dbReference type="EMBL" id="OGG50954.1"/>
    </source>
</evidence>
<dbReference type="InterPro" id="IPR036162">
    <property type="entry name" value="Resolvase-like_N_sf"/>
</dbReference>
<reference evidence="4 5" key="1">
    <citation type="journal article" date="2016" name="Nat. Commun.">
        <title>Thousands of microbial genomes shed light on interconnected biogeochemical processes in an aquifer system.</title>
        <authorList>
            <person name="Anantharaman K."/>
            <person name="Brown C.T."/>
            <person name="Hug L.A."/>
            <person name="Sharon I."/>
            <person name="Castelle C.J."/>
            <person name="Probst A.J."/>
            <person name="Thomas B.C."/>
            <person name="Singh A."/>
            <person name="Wilkins M.J."/>
            <person name="Karaoz U."/>
            <person name="Brodie E.L."/>
            <person name="Williams K.H."/>
            <person name="Hubbard S.S."/>
            <person name="Banfield J.F."/>
        </authorList>
    </citation>
    <scope>NUCLEOTIDE SEQUENCE [LARGE SCALE GENOMIC DNA]</scope>
</reference>
<dbReference type="InterPro" id="IPR038109">
    <property type="entry name" value="DNA_bind_recomb_sf"/>
</dbReference>
<dbReference type="InterPro" id="IPR025827">
    <property type="entry name" value="Zn_ribbon_recom_dom"/>
</dbReference>
<comment type="caution">
    <text evidence="4">The sequence shown here is derived from an EMBL/GenBank/DDBJ whole genome shotgun (WGS) entry which is preliminary data.</text>
</comment>
<evidence type="ECO:0000259" key="2">
    <source>
        <dbReference type="PROSITE" id="PS51736"/>
    </source>
</evidence>
<gene>
    <name evidence="4" type="ORF">A2763_02895</name>
</gene>
<name>A0A1F6CP71_9BACT</name>
<dbReference type="GO" id="GO:0003677">
    <property type="term" value="F:DNA binding"/>
    <property type="evidence" value="ECO:0007669"/>
    <property type="project" value="InterPro"/>
</dbReference>
<feature type="domain" description="Resolvase/invertase-type recombinase catalytic" evidence="2">
    <location>
        <begin position="3"/>
        <end position="148"/>
    </location>
</feature>
<accession>A0A1F6CP71</accession>
<dbReference type="EMBL" id="MFKV01000005">
    <property type="protein sequence ID" value="OGG50954.1"/>
    <property type="molecule type" value="Genomic_DNA"/>
</dbReference>